<proteinExistence type="predicted"/>
<comment type="caution">
    <text evidence="4">The sequence shown here is derived from an EMBL/GenBank/DDBJ whole genome shotgun (WGS) entry which is preliminary data.</text>
</comment>
<evidence type="ECO:0000313" key="4">
    <source>
        <dbReference type="EMBL" id="PIR86086.1"/>
    </source>
</evidence>
<evidence type="ECO:0000256" key="2">
    <source>
        <dbReference type="SAM" id="MobiDB-lite"/>
    </source>
</evidence>
<dbReference type="SUPFAM" id="SSF81296">
    <property type="entry name" value="E set domains"/>
    <property type="match status" value="1"/>
</dbReference>
<dbReference type="AlphaFoldDB" id="A0A2H0UK72"/>
<dbReference type="PANTHER" id="PTHR46769:SF2">
    <property type="entry name" value="FIBROCYSTIN-L ISOFORM 2 PRECURSOR-RELATED"/>
    <property type="match status" value="1"/>
</dbReference>
<dbReference type="InterPro" id="IPR013783">
    <property type="entry name" value="Ig-like_fold"/>
</dbReference>
<sequence length="334" mass="34910">MRLLLNKPRPSSDELGQEATVLNFISSFLADIHADERKQVAVGAAVAACLLYGTMQVTEDPTEDLVVKAEDTQDSVAIKEKTPHQKSRAPASNKSNAIKGYDYHPAIQAREDYPEASTEEKQNPISAPERIAKSALRYMGFNPPTKNKKVARVKVNKNNDNAEPDSSSNSLDDVDSTFVGGSSTTGATEASSSSSTVSTGTTTTTTPTVTPTITSISPTSGPAAGNTTLTINGTNFENGLTVSLDSTACATVVFISSSQVTCTTAYHTAASVNVTVTNPSGEIALLASAYSYYANPSANFIVSVGAKSLGAYGYTYSTGVSAGQKTFVIQADSN</sequence>
<reference evidence="5" key="1">
    <citation type="submission" date="2017-09" db="EMBL/GenBank/DDBJ databases">
        <title>Depth-based differentiation of microbial function through sediment-hosted aquifers and enrichment of novel symbionts in the deep terrestrial subsurface.</title>
        <authorList>
            <person name="Probst A.J."/>
            <person name="Ladd B."/>
            <person name="Jarett J.K."/>
            <person name="Geller-Mcgrath D.E."/>
            <person name="Sieber C.M.K."/>
            <person name="Emerson J.B."/>
            <person name="Anantharaman K."/>
            <person name="Thomas B.C."/>
            <person name="Malmstrom R."/>
            <person name="Stieglmeier M."/>
            <person name="Klingl A."/>
            <person name="Woyke T."/>
            <person name="Ryan C.M."/>
            <person name="Banfield J.F."/>
        </authorList>
    </citation>
    <scope>NUCLEOTIDE SEQUENCE [LARGE SCALE GENOMIC DNA]</scope>
</reference>
<name>A0A2H0UK72_9BACT</name>
<dbReference type="InterPro" id="IPR002909">
    <property type="entry name" value="IPT_dom"/>
</dbReference>
<dbReference type="Proteomes" id="UP000229612">
    <property type="component" value="Unassembled WGS sequence"/>
</dbReference>
<gene>
    <name evidence="4" type="ORF">COU14_00785</name>
</gene>
<feature type="region of interest" description="Disordered" evidence="2">
    <location>
        <begin position="158"/>
        <end position="223"/>
    </location>
</feature>
<evidence type="ECO:0000313" key="5">
    <source>
        <dbReference type="Proteomes" id="UP000229612"/>
    </source>
</evidence>
<evidence type="ECO:0000256" key="1">
    <source>
        <dbReference type="ARBA" id="ARBA00022729"/>
    </source>
</evidence>
<keyword evidence="1" id="KW-0732">Signal</keyword>
<organism evidence="4 5">
    <name type="scientific">Candidatus Kaiserbacteria bacterium CG10_big_fil_rev_8_21_14_0_10_44_10</name>
    <dbReference type="NCBI Taxonomy" id="1974606"/>
    <lineage>
        <taxon>Bacteria</taxon>
        <taxon>Candidatus Kaiseribacteriota</taxon>
    </lineage>
</organism>
<feature type="compositionally biased region" description="Low complexity" evidence="2">
    <location>
        <begin position="158"/>
        <end position="171"/>
    </location>
</feature>
<dbReference type="CDD" id="cd00102">
    <property type="entry name" value="IPT"/>
    <property type="match status" value="1"/>
</dbReference>
<dbReference type="InterPro" id="IPR014756">
    <property type="entry name" value="Ig_E-set"/>
</dbReference>
<dbReference type="Gene3D" id="2.60.40.10">
    <property type="entry name" value="Immunoglobulins"/>
    <property type="match status" value="1"/>
</dbReference>
<dbReference type="InterPro" id="IPR052387">
    <property type="entry name" value="Fibrocystin"/>
</dbReference>
<accession>A0A2H0UK72</accession>
<dbReference type="Pfam" id="PF01833">
    <property type="entry name" value="TIG"/>
    <property type="match status" value="1"/>
</dbReference>
<protein>
    <recommendedName>
        <fullName evidence="3">IPT/TIG domain-containing protein</fullName>
    </recommendedName>
</protein>
<feature type="domain" description="IPT/TIG" evidence="3">
    <location>
        <begin position="210"/>
        <end position="293"/>
    </location>
</feature>
<dbReference type="SMART" id="SM00429">
    <property type="entry name" value="IPT"/>
    <property type="match status" value="1"/>
</dbReference>
<dbReference type="PANTHER" id="PTHR46769">
    <property type="entry name" value="POLYCYSTIC KIDNEY AND HEPATIC DISEASE 1 (AUTOSOMAL RECESSIVE)-LIKE 1"/>
    <property type="match status" value="1"/>
</dbReference>
<feature type="compositionally biased region" description="Low complexity" evidence="2">
    <location>
        <begin position="180"/>
        <end position="222"/>
    </location>
</feature>
<feature type="region of interest" description="Disordered" evidence="2">
    <location>
        <begin position="76"/>
        <end position="99"/>
    </location>
</feature>
<dbReference type="EMBL" id="PFBG01000010">
    <property type="protein sequence ID" value="PIR86086.1"/>
    <property type="molecule type" value="Genomic_DNA"/>
</dbReference>
<evidence type="ECO:0000259" key="3">
    <source>
        <dbReference type="SMART" id="SM00429"/>
    </source>
</evidence>